<feature type="compositionally biased region" description="Basic and acidic residues" evidence="2">
    <location>
        <begin position="272"/>
        <end position="281"/>
    </location>
</feature>
<evidence type="ECO:0008006" key="5">
    <source>
        <dbReference type="Google" id="ProtNLM"/>
    </source>
</evidence>
<comment type="caution">
    <text evidence="3">The sequence shown here is derived from an EMBL/GenBank/DDBJ whole genome shotgun (WGS) entry which is preliminary data.</text>
</comment>
<evidence type="ECO:0000313" key="3">
    <source>
        <dbReference type="EMBL" id="KAL2065257.1"/>
    </source>
</evidence>
<evidence type="ECO:0000313" key="4">
    <source>
        <dbReference type="Proteomes" id="UP001595075"/>
    </source>
</evidence>
<evidence type="ECO:0000256" key="1">
    <source>
        <dbReference type="SAM" id="Coils"/>
    </source>
</evidence>
<keyword evidence="4" id="KW-1185">Reference proteome</keyword>
<dbReference type="EMBL" id="JAZHXI010000012">
    <property type="protein sequence ID" value="KAL2065257.1"/>
    <property type="molecule type" value="Genomic_DNA"/>
</dbReference>
<feature type="region of interest" description="Disordered" evidence="2">
    <location>
        <begin position="252"/>
        <end position="281"/>
    </location>
</feature>
<feature type="compositionally biased region" description="Polar residues" evidence="2">
    <location>
        <begin position="252"/>
        <end position="263"/>
    </location>
</feature>
<organism evidence="3 4">
    <name type="scientific">Oculimacula yallundae</name>
    <dbReference type="NCBI Taxonomy" id="86028"/>
    <lineage>
        <taxon>Eukaryota</taxon>
        <taxon>Fungi</taxon>
        <taxon>Dikarya</taxon>
        <taxon>Ascomycota</taxon>
        <taxon>Pezizomycotina</taxon>
        <taxon>Leotiomycetes</taxon>
        <taxon>Helotiales</taxon>
        <taxon>Ploettnerulaceae</taxon>
        <taxon>Oculimacula</taxon>
    </lineage>
</organism>
<gene>
    <name evidence="3" type="ORF">VTL71DRAFT_2926</name>
</gene>
<name>A0ABR4C5P1_9HELO</name>
<accession>A0ABR4C5P1</accession>
<proteinExistence type="predicted"/>
<feature type="coiled-coil region" evidence="1">
    <location>
        <begin position="32"/>
        <end position="95"/>
    </location>
</feature>
<protein>
    <recommendedName>
        <fullName evidence="5">Fungal N-terminal domain-containing protein</fullName>
    </recommendedName>
</protein>
<reference evidence="3 4" key="1">
    <citation type="journal article" date="2024" name="Commun. Biol.">
        <title>Comparative genomic analysis of thermophilic fungi reveals convergent evolutionary adaptations and gene losses.</title>
        <authorList>
            <person name="Steindorff A.S."/>
            <person name="Aguilar-Pontes M.V."/>
            <person name="Robinson A.J."/>
            <person name="Andreopoulos B."/>
            <person name="LaButti K."/>
            <person name="Kuo A."/>
            <person name="Mondo S."/>
            <person name="Riley R."/>
            <person name="Otillar R."/>
            <person name="Haridas S."/>
            <person name="Lipzen A."/>
            <person name="Grimwood J."/>
            <person name="Schmutz J."/>
            <person name="Clum A."/>
            <person name="Reid I.D."/>
            <person name="Moisan M.C."/>
            <person name="Butler G."/>
            <person name="Nguyen T.T.M."/>
            <person name="Dewar K."/>
            <person name="Conant G."/>
            <person name="Drula E."/>
            <person name="Henrissat B."/>
            <person name="Hansel C."/>
            <person name="Singer S."/>
            <person name="Hutchinson M.I."/>
            <person name="de Vries R.P."/>
            <person name="Natvig D.O."/>
            <person name="Powell A.J."/>
            <person name="Tsang A."/>
            <person name="Grigoriev I.V."/>
        </authorList>
    </citation>
    <scope>NUCLEOTIDE SEQUENCE [LARGE SCALE GENOMIC DNA]</scope>
    <source>
        <strain evidence="3 4">CBS 494.80</strain>
    </source>
</reference>
<sequence>MAEVVGLAASIAGLLGITGQIGKSALFIKGFLEDTKNALEEVLRLAAEIELLATAAKKTDVLLSQCHADELFPDLEDERKALVRYADMIERLKGKIGKDVRTFGIGKGHWWDRMGSATRKKSVEGYLVGVERAKTLVLGMKSKIIIQLQRHHGDSLAKTNQSLDTLNLLSIKSATTFSKIETQTSRLTTWTGTTDQVLADLSTEVQHINTNFIDLRSAIQTIQPQSVSTELSGLDAMLESAVMRGLKHQQELQNNGPHCSTNMIPWPSTDADQPRTSDRCDKKYSHPGKCAMVRRDKTIFRTQFRTPFFDIVVETKEAQRLTKRNNNSSYHDLCQLTPAHSQRFTKYSVRVKIPFWRSGMTFQSGNPDIIYGGELCKTFRSYNCVPCDAPIIRACQTLNLSEVRRLFEAGLASPIDVDSGSGDSLVDTVTKSIFVYPNNNHELLDGITLLRYLVRCLAGDVGRVNNIGYLCEMYGEKGMFRTSNGTMDIITESCRIAINHSSENPLDDIGLSLNIKLAATPIYKVLATQDKWWLCDVNQDATSRDKSNTSWFETDLQMLNDPEGLDVKASLANGSKYVPYHSALWTGNGNHTIHTLLLLAAETMEGSFHRCVLSRLIILLNLGSNPREVIHMNDYWSYFGMDTLKRFMERPLSCTEFAIELKLEDLWRVALAGAGWSYVDIDELFEEDLSRAVESLLSGKIQYQSHDDQRAHFIDCLRNGGFVDLTDYDQESFAYDSQNHLGLHGYQIYSMIKDATSTWMARRIPGSWVDEKEVSLMPGRDFKISLNSDGFILTRYSKSLHNVEYWHCIQEIWEIELGGRVPDGYQKRDLGKDNSVGD</sequence>
<evidence type="ECO:0000256" key="2">
    <source>
        <dbReference type="SAM" id="MobiDB-lite"/>
    </source>
</evidence>
<dbReference type="Proteomes" id="UP001595075">
    <property type="component" value="Unassembled WGS sequence"/>
</dbReference>
<keyword evidence="1" id="KW-0175">Coiled coil</keyword>